<comment type="caution">
    <text evidence="2">The sequence shown here is derived from an EMBL/GenBank/DDBJ whole genome shotgun (WGS) entry which is preliminary data.</text>
</comment>
<gene>
    <name evidence="2" type="ORF">EHS11_13640</name>
</gene>
<feature type="transmembrane region" description="Helical" evidence="1">
    <location>
        <begin position="154"/>
        <end position="170"/>
    </location>
</feature>
<keyword evidence="1" id="KW-0472">Membrane</keyword>
<evidence type="ECO:0000256" key="1">
    <source>
        <dbReference type="SAM" id="Phobius"/>
    </source>
</evidence>
<name>A0A4R9LK64_9LEPT</name>
<feature type="transmembrane region" description="Helical" evidence="1">
    <location>
        <begin position="38"/>
        <end position="63"/>
    </location>
</feature>
<keyword evidence="3" id="KW-1185">Reference proteome</keyword>
<keyword evidence="1" id="KW-1133">Transmembrane helix</keyword>
<feature type="transmembrane region" description="Helical" evidence="1">
    <location>
        <begin position="75"/>
        <end position="92"/>
    </location>
</feature>
<proteinExistence type="predicted"/>
<dbReference type="AlphaFoldDB" id="A0A4R9LK64"/>
<reference evidence="2" key="1">
    <citation type="journal article" date="2019" name="PLoS Negl. Trop. Dis.">
        <title>Revisiting the worldwide diversity of Leptospira species in the environment.</title>
        <authorList>
            <person name="Vincent A.T."/>
            <person name="Schiettekatte O."/>
            <person name="Bourhy P."/>
            <person name="Veyrier F.J."/>
            <person name="Picardeau M."/>
        </authorList>
    </citation>
    <scope>NUCLEOTIDE SEQUENCE [LARGE SCALE GENOMIC DNA]</scope>
    <source>
        <strain evidence="2">201400974</strain>
    </source>
</reference>
<accession>A0A4R9LK64</accession>
<feature type="transmembrane region" description="Helical" evidence="1">
    <location>
        <begin position="6"/>
        <end position="26"/>
    </location>
</feature>
<evidence type="ECO:0000313" key="2">
    <source>
        <dbReference type="EMBL" id="TGN07976.1"/>
    </source>
</evidence>
<evidence type="ECO:0000313" key="3">
    <source>
        <dbReference type="Proteomes" id="UP000298264"/>
    </source>
</evidence>
<dbReference type="RefSeq" id="WP_135764955.1">
    <property type="nucleotide sequence ID" value="NZ_RQHV01000061.1"/>
</dbReference>
<protein>
    <submittedName>
        <fullName evidence="2">Uncharacterized protein</fullName>
    </submittedName>
</protein>
<keyword evidence="1" id="KW-0812">Transmembrane</keyword>
<dbReference type="Proteomes" id="UP000298264">
    <property type="component" value="Unassembled WGS sequence"/>
</dbReference>
<sequence>MDQSFYFLFFPCISILIFVIFHIAIFRSVENISVLKSILAAYAIGLFSFLLIAAFVFSNGFLYSYAALEYLLCNYFFYSVMCFCYFCLINLTDTSLRLRMLYELKEKQSEGLSKEDMLKFYNANDIIKIRLEKLNGDGQILKTNDRYYHGKSRLILVAYFFEFLRIILIPKSQR</sequence>
<dbReference type="EMBL" id="RQHV01000061">
    <property type="protein sequence ID" value="TGN07976.1"/>
    <property type="molecule type" value="Genomic_DNA"/>
</dbReference>
<organism evidence="2 3">
    <name type="scientific">Leptospira ilyithenensis</name>
    <dbReference type="NCBI Taxonomy" id="2484901"/>
    <lineage>
        <taxon>Bacteria</taxon>
        <taxon>Pseudomonadati</taxon>
        <taxon>Spirochaetota</taxon>
        <taxon>Spirochaetia</taxon>
        <taxon>Leptospirales</taxon>
        <taxon>Leptospiraceae</taxon>
        <taxon>Leptospira</taxon>
    </lineage>
</organism>